<proteinExistence type="predicted"/>
<organism evidence="3 4">
    <name type="scientific">Fusarium kuroshium</name>
    <dbReference type="NCBI Taxonomy" id="2010991"/>
    <lineage>
        <taxon>Eukaryota</taxon>
        <taxon>Fungi</taxon>
        <taxon>Dikarya</taxon>
        <taxon>Ascomycota</taxon>
        <taxon>Pezizomycotina</taxon>
        <taxon>Sordariomycetes</taxon>
        <taxon>Hypocreomycetidae</taxon>
        <taxon>Hypocreales</taxon>
        <taxon>Nectriaceae</taxon>
        <taxon>Fusarium</taxon>
        <taxon>Fusarium solani species complex</taxon>
    </lineage>
</organism>
<sequence>MTTLSTEAIVAIIALPIGLALSALTIFIAYLQLSASRRNRAQNDVEFLPLTNYPEGMLVRPTRSGMAFESQHHVQYQMFCWERNIGDLSRFSTTNRMPAYQGAGNSTQPVLHGILPPPSPPLPT</sequence>
<comment type="caution">
    <text evidence="3">The sequence shown here is derived from an EMBL/GenBank/DDBJ whole genome shotgun (WGS) entry which is preliminary data.</text>
</comment>
<evidence type="ECO:0000256" key="1">
    <source>
        <dbReference type="SAM" id="MobiDB-lite"/>
    </source>
</evidence>
<evidence type="ECO:0000313" key="3">
    <source>
        <dbReference type="EMBL" id="RMJ08078.1"/>
    </source>
</evidence>
<name>A0A3M2RS17_9HYPO</name>
<keyword evidence="2" id="KW-0812">Transmembrane</keyword>
<evidence type="ECO:0000313" key="4">
    <source>
        <dbReference type="Proteomes" id="UP000277212"/>
    </source>
</evidence>
<keyword evidence="2" id="KW-0472">Membrane</keyword>
<evidence type="ECO:0000256" key="2">
    <source>
        <dbReference type="SAM" id="Phobius"/>
    </source>
</evidence>
<feature type="region of interest" description="Disordered" evidence="1">
    <location>
        <begin position="102"/>
        <end position="124"/>
    </location>
</feature>
<keyword evidence="4" id="KW-1185">Reference proteome</keyword>
<dbReference type="OrthoDB" id="5098823at2759"/>
<keyword evidence="2" id="KW-1133">Transmembrane helix</keyword>
<feature type="transmembrane region" description="Helical" evidence="2">
    <location>
        <begin position="6"/>
        <end position="31"/>
    </location>
</feature>
<dbReference type="AlphaFoldDB" id="A0A3M2RS17"/>
<dbReference type="EMBL" id="NKUJ01000306">
    <property type="protein sequence ID" value="RMJ08078.1"/>
    <property type="molecule type" value="Genomic_DNA"/>
</dbReference>
<accession>A0A3M2RS17</accession>
<dbReference type="Proteomes" id="UP000277212">
    <property type="component" value="Unassembled WGS sequence"/>
</dbReference>
<gene>
    <name evidence="3" type="ORF">CDV36_012317</name>
</gene>
<feature type="compositionally biased region" description="Pro residues" evidence="1">
    <location>
        <begin position="115"/>
        <end position="124"/>
    </location>
</feature>
<protein>
    <submittedName>
        <fullName evidence="3">Uncharacterized protein</fullName>
    </submittedName>
</protein>
<reference evidence="3 4" key="1">
    <citation type="submission" date="2017-06" db="EMBL/GenBank/DDBJ databases">
        <title>Comparative genomic analysis of Ambrosia Fusariam Clade fungi.</title>
        <authorList>
            <person name="Stajich J.E."/>
            <person name="Carrillo J."/>
            <person name="Kijimoto T."/>
            <person name="Eskalen A."/>
            <person name="O'Donnell K."/>
            <person name="Kasson M."/>
        </authorList>
    </citation>
    <scope>NUCLEOTIDE SEQUENCE [LARGE SCALE GENOMIC DNA]</scope>
    <source>
        <strain evidence="3">UCR3666</strain>
    </source>
</reference>